<dbReference type="EMBL" id="ML743696">
    <property type="protein sequence ID" value="KAE8130797.1"/>
    <property type="molecule type" value="Genomic_DNA"/>
</dbReference>
<keyword evidence="3" id="KW-1185">Reference proteome</keyword>
<evidence type="ECO:0000313" key="2">
    <source>
        <dbReference type="EMBL" id="KAE8130797.1"/>
    </source>
</evidence>
<proteinExistence type="predicted"/>
<sequence length="94" mass="9937">MLSNLATVVGLGFQIEKEWGSEKAGIIAMDIINMAAVGTQVVVETLEIGLAVFGVESTVLPLIGAVAALVGIIIMFIEYNLPFPFSFMAVGKIH</sequence>
<keyword evidence="1" id="KW-0472">Membrane</keyword>
<accession>A0A5N6S9Z0</accession>
<dbReference type="Proteomes" id="UP000325672">
    <property type="component" value="Unassembled WGS sequence"/>
</dbReference>
<dbReference type="RefSeq" id="XP_031906860.1">
    <property type="nucleotide sequence ID" value="XM_032056439.1"/>
</dbReference>
<protein>
    <submittedName>
        <fullName evidence="2">Uncharacterized protein</fullName>
    </submittedName>
</protein>
<evidence type="ECO:0000313" key="3">
    <source>
        <dbReference type="Proteomes" id="UP000325672"/>
    </source>
</evidence>
<evidence type="ECO:0000256" key="1">
    <source>
        <dbReference type="SAM" id="Phobius"/>
    </source>
</evidence>
<gene>
    <name evidence="2" type="ORF">BDV38DRAFT_266255</name>
</gene>
<dbReference type="GeneID" id="43640649"/>
<dbReference type="AlphaFoldDB" id="A0A5N6S9Z0"/>
<name>A0A5N6S9Z0_ASPPS</name>
<keyword evidence="1" id="KW-1133">Transmembrane helix</keyword>
<feature type="transmembrane region" description="Helical" evidence="1">
    <location>
        <begin position="59"/>
        <end position="79"/>
    </location>
</feature>
<organism evidence="2 3">
    <name type="scientific">Aspergillus pseudotamarii</name>
    <dbReference type="NCBI Taxonomy" id="132259"/>
    <lineage>
        <taxon>Eukaryota</taxon>
        <taxon>Fungi</taxon>
        <taxon>Dikarya</taxon>
        <taxon>Ascomycota</taxon>
        <taxon>Pezizomycotina</taxon>
        <taxon>Eurotiomycetes</taxon>
        <taxon>Eurotiomycetidae</taxon>
        <taxon>Eurotiales</taxon>
        <taxon>Aspergillaceae</taxon>
        <taxon>Aspergillus</taxon>
        <taxon>Aspergillus subgen. Circumdati</taxon>
    </lineage>
</organism>
<keyword evidence="1" id="KW-0812">Transmembrane</keyword>
<reference evidence="2 3" key="1">
    <citation type="submission" date="2019-04" db="EMBL/GenBank/DDBJ databases">
        <title>Friends and foes A comparative genomics study of 23 Aspergillus species from section Flavi.</title>
        <authorList>
            <consortium name="DOE Joint Genome Institute"/>
            <person name="Kjaerbolling I."/>
            <person name="Vesth T."/>
            <person name="Frisvad J.C."/>
            <person name="Nybo J.L."/>
            <person name="Theobald S."/>
            <person name="Kildgaard S."/>
            <person name="Isbrandt T."/>
            <person name="Kuo A."/>
            <person name="Sato A."/>
            <person name="Lyhne E.K."/>
            <person name="Kogle M.E."/>
            <person name="Wiebenga A."/>
            <person name="Kun R.S."/>
            <person name="Lubbers R.J."/>
            <person name="Makela M.R."/>
            <person name="Barry K."/>
            <person name="Chovatia M."/>
            <person name="Clum A."/>
            <person name="Daum C."/>
            <person name="Haridas S."/>
            <person name="He G."/>
            <person name="LaButti K."/>
            <person name="Lipzen A."/>
            <person name="Mondo S."/>
            <person name="Riley R."/>
            <person name="Salamov A."/>
            <person name="Simmons B.A."/>
            <person name="Magnuson J.K."/>
            <person name="Henrissat B."/>
            <person name="Mortensen U.H."/>
            <person name="Larsen T.O."/>
            <person name="Devries R.P."/>
            <person name="Grigoriev I.V."/>
            <person name="Machida M."/>
            <person name="Baker S.E."/>
            <person name="Andersen M.R."/>
        </authorList>
    </citation>
    <scope>NUCLEOTIDE SEQUENCE [LARGE SCALE GENOMIC DNA]</scope>
    <source>
        <strain evidence="2 3">CBS 117625</strain>
    </source>
</reference>